<dbReference type="PROSITE" id="PS50994">
    <property type="entry name" value="INTEGRASE"/>
    <property type="match status" value="1"/>
</dbReference>
<proteinExistence type="predicted"/>
<dbReference type="AlphaFoldDB" id="A0AAW2JEL5"/>
<dbReference type="GO" id="GO:0015074">
    <property type="term" value="P:DNA integration"/>
    <property type="evidence" value="ECO:0007669"/>
    <property type="project" value="InterPro"/>
</dbReference>
<dbReference type="InterPro" id="IPR050951">
    <property type="entry name" value="Retrovirus_Pol_polyprotein"/>
</dbReference>
<dbReference type="EMBL" id="JACGWJ010000474">
    <property type="protein sequence ID" value="KAL0292013.1"/>
    <property type="molecule type" value="Genomic_DNA"/>
</dbReference>
<organism evidence="2">
    <name type="scientific">Sesamum radiatum</name>
    <name type="common">Black benniseed</name>
    <dbReference type="NCBI Taxonomy" id="300843"/>
    <lineage>
        <taxon>Eukaryota</taxon>
        <taxon>Viridiplantae</taxon>
        <taxon>Streptophyta</taxon>
        <taxon>Embryophyta</taxon>
        <taxon>Tracheophyta</taxon>
        <taxon>Spermatophyta</taxon>
        <taxon>Magnoliopsida</taxon>
        <taxon>eudicotyledons</taxon>
        <taxon>Gunneridae</taxon>
        <taxon>Pentapetalae</taxon>
        <taxon>asterids</taxon>
        <taxon>lamiids</taxon>
        <taxon>Lamiales</taxon>
        <taxon>Pedaliaceae</taxon>
        <taxon>Sesamum</taxon>
    </lineage>
</organism>
<dbReference type="SUPFAM" id="SSF53098">
    <property type="entry name" value="Ribonuclease H-like"/>
    <property type="match status" value="1"/>
</dbReference>
<gene>
    <name evidence="2" type="ORF">Sradi_7005700</name>
</gene>
<evidence type="ECO:0000313" key="2">
    <source>
        <dbReference type="EMBL" id="KAL0292013.1"/>
    </source>
</evidence>
<accession>A0AAW2JEL5</accession>
<protein>
    <recommendedName>
        <fullName evidence="1">Integrase catalytic domain-containing protein</fullName>
    </recommendedName>
</protein>
<dbReference type="PANTHER" id="PTHR37984">
    <property type="entry name" value="PROTEIN CBG26694"/>
    <property type="match status" value="1"/>
</dbReference>
<dbReference type="Gene3D" id="3.30.420.10">
    <property type="entry name" value="Ribonuclease H-like superfamily/Ribonuclease H"/>
    <property type="match status" value="1"/>
</dbReference>
<reference evidence="2" key="2">
    <citation type="journal article" date="2024" name="Plant">
        <title>Genomic evolution and insights into agronomic trait innovations of Sesamum species.</title>
        <authorList>
            <person name="Miao H."/>
            <person name="Wang L."/>
            <person name="Qu L."/>
            <person name="Liu H."/>
            <person name="Sun Y."/>
            <person name="Le M."/>
            <person name="Wang Q."/>
            <person name="Wei S."/>
            <person name="Zheng Y."/>
            <person name="Lin W."/>
            <person name="Duan Y."/>
            <person name="Cao H."/>
            <person name="Xiong S."/>
            <person name="Wang X."/>
            <person name="Wei L."/>
            <person name="Li C."/>
            <person name="Ma Q."/>
            <person name="Ju M."/>
            <person name="Zhao R."/>
            <person name="Li G."/>
            <person name="Mu C."/>
            <person name="Tian Q."/>
            <person name="Mei H."/>
            <person name="Zhang T."/>
            <person name="Gao T."/>
            <person name="Zhang H."/>
        </authorList>
    </citation>
    <scope>NUCLEOTIDE SEQUENCE</scope>
    <source>
        <strain evidence="2">G02</strain>
    </source>
</reference>
<dbReference type="GO" id="GO:0003676">
    <property type="term" value="F:nucleic acid binding"/>
    <property type="evidence" value="ECO:0007669"/>
    <property type="project" value="InterPro"/>
</dbReference>
<reference evidence="2" key="1">
    <citation type="submission" date="2020-06" db="EMBL/GenBank/DDBJ databases">
        <authorList>
            <person name="Li T."/>
            <person name="Hu X."/>
            <person name="Zhang T."/>
            <person name="Song X."/>
            <person name="Zhang H."/>
            <person name="Dai N."/>
            <person name="Sheng W."/>
            <person name="Hou X."/>
            <person name="Wei L."/>
        </authorList>
    </citation>
    <scope>NUCLEOTIDE SEQUENCE</scope>
    <source>
        <strain evidence="2">G02</strain>
        <tissue evidence="2">Leaf</tissue>
    </source>
</reference>
<dbReference type="InterPro" id="IPR012337">
    <property type="entry name" value="RNaseH-like_sf"/>
</dbReference>
<dbReference type="PANTHER" id="PTHR37984:SF5">
    <property type="entry name" value="PROTEIN NYNRIN-LIKE"/>
    <property type="match status" value="1"/>
</dbReference>
<comment type="caution">
    <text evidence="2">The sequence shown here is derived from an EMBL/GenBank/DDBJ whole genome shotgun (WGS) entry which is preliminary data.</text>
</comment>
<feature type="domain" description="Integrase catalytic" evidence="1">
    <location>
        <begin position="1"/>
        <end position="149"/>
    </location>
</feature>
<name>A0AAW2JEL5_SESRA</name>
<evidence type="ECO:0000259" key="1">
    <source>
        <dbReference type="PROSITE" id="PS50994"/>
    </source>
</evidence>
<dbReference type="InterPro" id="IPR001584">
    <property type="entry name" value="Integrase_cat-core"/>
</dbReference>
<dbReference type="InterPro" id="IPR036397">
    <property type="entry name" value="RNaseH_sf"/>
</dbReference>
<sequence length="149" mass="16869">MKQDAKHLWGIDIVGLFPVAPGQRKFMLVAIEYFTKWVQAEPLAHITQAPGSHPFVGIPREIISDNGRQFKGRRIHEWCQGLHIRQRFTSVAHPQSNGQVEVTNRILVQGIKSRLDRVGGNWTEELTSVLWAYRTTPRGSTGESPFSLV</sequence>